<comment type="caution">
    <text evidence="1">The sequence shown here is derived from an EMBL/GenBank/DDBJ whole genome shotgun (WGS) entry which is preliminary data.</text>
</comment>
<dbReference type="Proteomes" id="UP000823485">
    <property type="component" value="Unassembled WGS sequence"/>
</dbReference>
<evidence type="ECO:0000313" key="1">
    <source>
        <dbReference type="EMBL" id="MBM7714695.1"/>
    </source>
</evidence>
<organism evidence="1 2">
    <name type="scientific">Siminovitchia thermophila</name>
    <dbReference type="NCBI Taxonomy" id="1245522"/>
    <lineage>
        <taxon>Bacteria</taxon>
        <taxon>Bacillati</taxon>
        <taxon>Bacillota</taxon>
        <taxon>Bacilli</taxon>
        <taxon>Bacillales</taxon>
        <taxon>Bacillaceae</taxon>
        <taxon>Siminovitchia</taxon>
    </lineage>
</organism>
<protein>
    <submittedName>
        <fullName evidence="1">Uncharacterized protein</fullName>
    </submittedName>
</protein>
<reference evidence="1 2" key="1">
    <citation type="submission" date="2021-01" db="EMBL/GenBank/DDBJ databases">
        <title>Genomic Encyclopedia of Type Strains, Phase IV (KMG-IV): sequencing the most valuable type-strain genomes for metagenomic binning, comparative biology and taxonomic classification.</title>
        <authorList>
            <person name="Goeker M."/>
        </authorList>
    </citation>
    <scope>NUCLEOTIDE SEQUENCE [LARGE SCALE GENOMIC DNA]</scope>
    <source>
        <strain evidence="1 2">DSM 105453</strain>
    </source>
</reference>
<evidence type="ECO:0000313" key="2">
    <source>
        <dbReference type="Proteomes" id="UP000823485"/>
    </source>
</evidence>
<proteinExistence type="predicted"/>
<name>A0ABS2R5M3_9BACI</name>
<dbReference type="RefSeq" id="WP_205179015.1">
    <property type="nucleotide sequence ID" value="NZ_JAFBFH010000009.1"/>
</dbReference>
<dbReference type="EMBL" id="JAFBFH010000009">
    <property type="protein sequence ID" value="MBM7714695.1"/>
    <property type="molecule type" value="Genomic_DNA"/>
</dbReference>
<accession>A0ABS2R5M3</accession>
<sequence>MAIIYKAKKGCLNDTRHNLICMENQIGHSENNVTVNAIGHKNVTVNANRRNSQ</sequence>
<keyword evidence="2" id="KW-1185">Reference proteome</keyword>
<gene>
    <name evidence="1" type="ORF">JOC94_001667</name>
</gene>